<dbReference type="Proteomes" id="UP000263517">
    <property type="component" value="Unassembled WGS sequence"/>
</dbReference>
<comment type="caution">
    <text evidence="2">The sequence shown here is derived from an EMBL/GenBank/DDBJ whole genome shotgun (WGS) entry which is preliminary data.</text>
</comment>
<reference evidence="2 3" key="1">
    <citation type="journal article" date="2018" name="Nat. Biotechnol.">
        <title>A standardized bacterial taxonomy based on genome phylogeny substantially revises the tree of life.</title>
        <authorList>
            <person name="Parks D.H."/>
            <person name="Chuvochina M."/>
            <person name="Waite D.W."/>
            <person name="Rinke C."/>
            <person name="Skarshewski A."/>
            <person name="Chaumeil P.A."/>
            <person name="Hugenholtz P."/>
        </authorList>
    </citation>
    <scope>NUCLEOTIDE SEQUENCE [LARGE SCALE GENOMIC DNA]</scope>
    <source>
        <strain evidence="2">UBA11978</strain>
    </source>
</reference>
<dbReference type="Gene3D" id="3.90.320.10">
    <property type="match status" value="1"/>
</dbReference>
<gene>
    <name evidence="2" type="ORF">DCW74_03545</name>
</gene>
<evidence type="ECO:0000313" key="3">
    <source>
        <dbReference type="Proteomes" id="UP000263517"/>
    </source>
</evidence>
<feature type="domain" description="Putative exodeoxyribonuclease 8 PDDEXK-like" evidence="1">
    <location>
        <begin position="43"/>
        <end position="238"/>
    </location>
</feature>
<dbReference type="EMBL" id="DNAN01000120">
    <property type="protein sequence ID" value="HAW74792.1"/>
    <property type="molecule type" value="Genomic_DNA"/>
</dbReference>
<accession>A0A350P0H5</accession>
<evidence type="ECO:0000259" key="1">
    <source>
        <dbReference type="Pfam" id="PF12684"/>
    </source>
</evidence>
<name>A0A350P0H5_9ALTE</name>
<organism evidence="2 3">
    <name type="scientific">Alteromonas australica</name>
    <dbReference type="NCBI Taxonomy" id="589873"/>
    <lineage>
        <taxon>Bacteria</taxon>
        <taxon>Pseudomonadati</taxon>
        <taxon>Pseudomonadota</taxon>
        <taxon>Gammaproteobacteria</taxon>
        <taxon>Alteromonadales</taxon>
        <taxon>Alteromonadaceae</taxon>
        <taxon>Alteromonas/Salinimonas group</taxon>
        <taxon>Alteromonas</taxon>
    </lineage>
</organism>
<evidence type="ECO:0000313" key="2">
    <source>
        <dbReference type="EMBL" id="HAW74792.1"/>
    </source>
</evidence>
<dbReference type="InterPro" id="IPR011604">
    <property type="entry name" value="PDDEXK-like_dom_sf"/>
</dbReference>
<dbReference type="Pfam" id="PF12684">
    <property type="entry name" value="DUF3799"/>
    <property type="match status" value="1"/>
</dbReference>
<dbReference type="AlphaFoldDB" id="A0A350P0H5"/>
<proteinExistence type="predicted"/>
<dbReference type="InterPro" id="IPR024432">
    <property type="entry name" value="Put_RecE_PDDEXK-like_dom"/>
</dbReference>
<protein>
    <recommendedName>
        <fullName evidence="1">Putative exodeoxyribonuclease 8 PDDEXK-like domain-containing protein</fullName>
    </recommendedName>
</protein>
<sequence>MKFKTGIYHDLDYPTYDSIPAWRSHDLTSIAKCPFTWRYAEKRTESPALLEGRVQHTVFLELDKFWDEFILEPEVNKRTKAGKQEYDDWLQGVGDRTPVKQDLIDVCMARREVLIDYVPKKGDQVELTVCFEWFGHPCKAKIDWYDGINVWDLKTCRDASPRGFRSAINNFLYFQQAAFYLTACRHSGLTADKFYFLAVEKAAPYPYGVYTLSETAIQYGIAKNEQALHLGVTCKKEDSYLPFNRGDEVTEFSHEDLY</sequence>